<keyword evidence="3" id="KW-1185">Reference proteome</keyword>
<dbReference type="EMBL" id="AL445563">
    <property type="protein sequence ID" value="CAC13252.1"/>
    <property type="molecule type" value="Genomic_DNA"/>
</dbReference>
<feature type="transmembrane region" description="Helical" evidence="1">
    <location>
        <begin position="76"/>
        <end position="103"/>
    </location>
</feature>
<feature type="transmembrane region" description="Helical" evidence="1">
    <location>
        <begin position="48"/>
        <end position="70"/>
    </location>
</feature>
<keyword evidence="1" id="KW-0472">Membrane</keyword>
<keyword evidence="1" id="KW-0812">Transmembrane</keyword>
<evidence type="ECO:0000313" key="2">
    <source>
        <dbReference type="EMBL" id="CAC13252.1"/>
    </source>
</evidence>
<dbReference type="BioCyc" id="MPUL272635:G1GT6-79-MONOMER"/>
<gene>
    <name evidence="2" type="ordered locus">MYPU_0790</name>
</gene>
<dbReference type="Proteomes" id="UP000000528">
    <property type="component" value="Chromosome"/>
</dbReference>
<accession>Q98RD0</accession>
<dbReference type="HOGENOM" id="CLU_2194047_0_0_14"/>
<dbReference type="AlphaFoldDB" id="Q98RD0"/>
<protein>
    <submittedName>
        <fullName evidence="2">Uncharacterized protein</fullName>
    </submittedName>
</protein>
<dbReference type="PIR" id="G90521">
    <property type="entry name" value="G90521"/>
</dbReference>
<sequence length="108" mass="12332">MSNSWKISCFPETPLTNLSTNSLIFSEIFFLSANEMSLLVSKVSFKSFAISWTFVLSLNTSSFFIFSIYSSSNFELIIFLLSMMGIISSYIIAFLGFLLVYLFNQEHQ</sequence>
<proteinExistence type="predicted"/>
<dbReference type="KEGG" id="mpu:MYPU_0790"/>
<dbReference type="STRING" id="272635.gene:17576659"/>
<organism evidence="3">
    <name type="scientific">Mycoplasmopsis pulmonis (strain UAB CTIP)</name>
    <name type="common">Mycoplasma pulmonis</name>
    <dbReference type="NCBI Taxonomy" id="272635"/>
    <lineage>
        <taxon>Bacteria</taxon>
        <taxon>Bacillati</taxon>
        <taxon>Mycoplasmatota</taxon>
        <taxon>Mycoplasmoidales</taxon>
        <taxon>Metamycoplasmataceae</taxon>
        <taxon>Mycoplasmopsis</taxon>
    </lineage>
</organism>
<evidence type="ECO:0000313" key="3">
    <source>
        <dbReference type="Proteomes" id="UP000000528"/>
    </source>
</evidence>
<reference evidence="2 3" key="1">
    <citation type="journal article" date="2001" name="Nucleic Acids Res.">
        <title>The complete genome sequence of the murine respiratory pathogen Mycoplasma pulmonis.</title>
        <authorList>
            <person name="Chambaud I."/>
            <person name="Heilig R."/>
            <person name="Ferris S."/>
            <person name="Barbe V."/>
            <person name="Samson D."/>
            <person name="Galisson F."/>
            <person name="Moszer I."/>
            <person name="Dybvig K."/>
            <person name="Wroblewski H."/>
            <person name="Viari A."/>
            <person name="Rocha E.P.C."/>
            <person name="Blanchard A."/>
        </authorList>
    </citation>
    <scope>NUCLEOTIDE SEQUENCE [LARGE SCALE GENOMIC DNA]</scope>
    <source>
        <strain evidence="2 3">UAB CTIP</strain>
    </source>
</reference>
<evidence type="ECO:0000256" key="1">
    <source>
        <dbReference type="SAM" id="Phobius"/>
    </source>
</evidence>
<keyword evidence="1" id="KW-1133">Transmembrane helix</keyword>
<name>Q98RD0_MYCPU</name>